<accession>A0A645HYP8</accession>
<dbReference type="GO" id="GO:0008998">
    <property type="term" value="F:ribonucleoside-triphosphate reductase (thioredoxin) activity"/>
    <property type="evidence" value="ECO:0007669"/>
    <property type="project" value="InterPro"/>
</dbReference>
<evidence type="ECO:0000313" key="1">
    <source>
        <dbReference type="EMBL" id="MPN43612.1"/>
    </source>
</evidence>
<dbReference type="GO" id="GO:0009265">
    <property type="term" value="P:2'-deoxyribonucleotide biosynthetic process"/>
    <property type="evidence" value="ECO:0007669"/>
    <property type="project" value="TreeGrafter"/>
</dbReference>
<dbReference type="GO" id="GO:0006260">
    <property type="term" value="P:DNA replication"/>
    <property type="evidence" value="ECO:0007669"/>
    <property type="project" value="InterPro"/>
</dbReference>
<proteinExistence type="predicted"/>
<dbReference type="GO" id="GO:0031250">
    <property type="term" value="C:anaerobic ribonucleoside-triphosphate reductase complex"/>
    <property type="evidence" value="ECO:0007669"/>
    <property type="project" value="TreeGrafter"/>
</dbReference>
<dbReference type="GO" id="GO:0004748">
    <property type="term" value="F:ribonucleoside-diphosphate reductase activity, thioredoxin disulfide as acceptor"/>
    <property type="evidence" value="ECO:0007669"/>
    <property type="project" value="TreeGrafter"/>
</dbReference>
<dbReference type="EMBL" id="VSSQ01102117">
    <property type="protein sequence ID" value="MPN43612.1"/>
    <property type="molecule type" value="Genomic_DNA"/>
</dbReference>
<dbReference type="SUPFAM" id="SSF51998">
    <property type="entry name" value="PFL-like glycyl radical enzymes"/>
    <property type="match status" value="1"/>
</dbReference>
<dbReference type="AlphaFoldDB" id="A0A645HYP8"/>
<keyword evidence="1" id="KW-0560">Oxidoreductase</keyword>
<dbReference type="PANTHER" id="PTHR21075:SF0">
    <property type="entry name" value="ANAEROBIC RIBONUCLEOSIDE-TRIPHOSPHATE REDUCTASE"/>
    <property type="match status" value="1"/>
</dbReference>
<dbReference type="Gene3D" id="3.20.70.20">
    <property type="match status" value="1"/>
</dbReference>
<protein>
    <submittedName>
        <fullName evidence="1">Anaerobic ribonucleoside-triphosphate reductase</fullName>
        <ecNumber evidence="1">1.1.98.6</ecNumber>
    </submittedName>
</protein>
<organism evidence="1">
    <name type="scientific">bioreactor metagenome</name>
    <dbReference type="NCBI Taxonomy" id="1076179"/>
    <lineage>
        <taxon>unclassified sequences</taxon>
        <taxon>metagenomes</taxon>
        <taxon>ecological metagenomes</taxon>
    </lineage>
</organism>
<comment type="caution">
    <text evidence="1">The sequence shown here is derived from an EMBL/GenBank/DDBJ whole genome shotgun (WGS) entry which is preliminary data.</text>
</comment>
<reference evidence="1" key="1">
    <citation type="submission" date="2019-08" db="EMBL/GenBank/DDBJ databases">
        <authorList>
            <person name="Kucharzyk K."/>
            <person name="Murdoch R.W."/>
            <person name="Higgins S."/>
            <person name="Loffler F."/>
        </authorList>
    </citation>
    <scope>NUCLEOTIDE SEQUENCE</scope>
</reference>
<gene>
    <name evidence="1" type="primary">nrdD_30</name>
    <name evidence="1" type="ORF">SDC9_191172</name>
</gene>
<sequence length="152" mass="17491">MCTNGQAPFISVCMYISENKEYEAETAMLIEEFFRQRIAGMKNQYGVKSIQTFPKMLYFLDENNIHEDSEYYWLTKLAAKCTTRTMNPDYISVKKMLEITGHAYPPMGCRAFLSPFKDKKGNWIFYGRGNLGAQTINLPYVALSSGGDIERF</sequence>
<dbReference type="Pfam" id="PF13597">
    <property type="entry name" value="NRDD"/>
    <property type="match status" value="1"/>
</dbReference>
<name>A0A645HYP8_9ZZZZ</name>
<dbReference type="EC" id="1.1.98.6" evidence="1"/>
<dbReference type="PANTHER" id="PTHR21075">
    <property type="entry name" value="ANAEROBIC RIBONUCLEOSIDE-TRIPHOSPHATE REDUCTASE"/>
    <property type="match status" value="1"/>
</dbReference>
<dbReference type="InterPro" id="IPR012833">
    <property type="entry name" value="NrdD"/>
</dbReference>